<evidence type="ECO:0008006" key="3">
    <source>
        <dbReference type="Google" id="ProtNLM"/>
    </source>
</evidence>
<dbReference type="GeneID" id="1727439"/>
<dbReference type="InterPro" id="IPR007784">
    <property type="entry name" value="PIR"/>
</dbReference>
<reference evidence="1 2" key="1">
    <citation type="journal article" date="2002" name="J. Gen. Virol.">
        <title>Whole genome analysis of the Epiphyas postvittana nucleopolyhedrovirus.</title>
        <authorList>
            <person name="Hyink O."/>
            <person name="Dellow R.A."/>
            <person name="Olsen M.J."/>
            <person name="Caradoc-Davies K.M.B."/>
            <person name="Drake K."/>
            <person name="Herniou E.A."/>
            <person name="Cory J.S."/>
            <person name="O'Reilly D.R."/>
            <person name="Ward V.K."/>
        </authorList>
    </citation>
    <scope>NUCLEOTIDE SEQUENCE [LARGE SCALE GENOMIC DNA]</scope>
</reference>
<evidence type="ECO:0000313" key="2">
    <source>
        <dbReference type="Proteomes" id="UP000203221"/>
    </source>
</evidence>
<protein>
    <recommendedName>
        <fullName evidence="3">PIF-1</fullName>
    </recommendedName>
</protein>
<dbReference type="Proteomes" id="UP000203221">
    <property type="component" value="Segment"/>
</dbReference>
<organism evidence="1 2">
    <name type="scientific">Epiphyas postvittana nucleopolyhedrovirus</name>
    <name type="common">EppoMNPV</name>
    <dbReference type="NCBI Taxonomy" id="70600"/>
    <lineage>
        <taxon>Viruses</taxon>
        <taxon>Viruses incertae sedis</taxon>
        <taxon>Naldaviricetes</taxon>
        <taxon>Lefavirales</taxon>
        <taxon>Baculoviridae</taxon>
        <taxon>Alphabaculovirus</taxon>
        <taxon>Alphabaculovirus eppostvittanae</taxon>
    </lineage>
</organism>
<sequence length="510" mass="56943">MYLLYLIVVLLIIVIASAIVYVNLIDVHHENVRYPIEMFDTSNVPLIEPPNEIVIEGNSLECHRNLTPCTTHADCNACREGLANCQLFDENTVVQMRDSDGNEHAVTIKSGESYCFALDRERARSCNPRTGVWLLAETKTGFALLCSCLRPGLVTQLNMYEDCNVPVGCAPHGRVADINSGDIRCVCDDGYVSDYDANTETPFCRPRIVRDVLFDETFFSRAPCAAGQVRLDDPGLNDYYRRYFRLDDICVIDPCSVDPISGRRTSGRLFHHTTADGVEINGCNCPAADGLLPVFNRHGVNSGMVGHSDRDAPNACLQPFNVHMISLPQIDYKFFWGRPDANEVADADVVVQATPVQLSDERYAVMLYPLLTPHPDTTTITLANTGVLKISVSYDTMLKNAQLPASMFTLFKNKERSTSQPDCFFPGQGRCIVSNPDACIRRHGNAQVWTAETFSNSWCVLTRDGANIKIWSRAGRYPRGTAPAALRLRGFFLTNDRDRNRACCWYGRHD</sequence>
<proteinExistence type="predicted"/>
<dbReference type="KEGG" id="vg:1727439"/>
<dbReference type="Pfam" id="PF05092">
    <property type="entry name" value="PIF"/>
    <property type="match status" value="1"/>
</dbReference>
<dbReference type="EMBL" id="AY043265">
    <property type="protein sequence ID" value="AAK85670.1"/>
    <property type="molecule type" value="Genomic_DNA"/>
</dbReference>
<dbReference type="OrthoDB" id="1963at10239"/>
<name>Q91GE8_NPVEP</name>
<evidence type="ECO:0000313" key="1">
    <source>
        <dbReference type="EMBL" id="AAK85670.1"/>
    </source>
</evidence>
<dbReference type="RefSeq" id="NP_203275.1">
    <property type="nucleotide sequence ID" value="NC_003083.1"/>
</dbReference>
<accession>Q91GE8</accession>
<keyword evidence="2" id="KW-1185">Reference proteome</keyword>
<organismHost>
    <name type="scientific">Lepidoptera</name>
    <name type="common">moths &amp; butterflies</name>
    <dbReference type="NCBI Taxonomy" id="7088"/>
</organismHost>